<keyword evidence="2" id="KW-1185">Reference proteome</keyword>
<sequence>MPKRKEREYPFHHSISELFDKSEHQQSATSLRNNFGFGIDRLFRFVKALRNLIPDASDHRARNILHRLSERLVDPLLSVTDLVGIYLDSKILRYDTDRTERAQKRRRLE</sequence>
<reference evidence="1" key="1">
    <citation type="submission" date="2023-08" db="EMBL/GenBank/DDBJ databases">
        <title>Reference Genome Resource for the Citrus Pathogen Phytophthora citrophthora.</title>
        <authorList>
            <person name="Moller H."/>
            <person name="Coetzee B."/>
            <person name="Rose L.J."/>
            <person name="Van Niekerk J.M."/>
        </authorList>
    </citation>
    <scope>NUCLEOTIDE SEQUENCE</scope>
    <source>
        <strain evidence="1">STE-U-9442</strain>
    </source>
</reference>
<dbReference type="EMBL" id="JASMQC010000006">
    <property type="protein sequence ID" value="KAK1944396.1"/>
    <property type="molecule type" value="Genomic_DNA"/>
</dbReference>
<accession>A0AAD9GTV0</accession>
<gene>
    <name evidence="1" type="ORF">P3T76_004308</name>
</gene>
<protein>
    <submittedName>
        <fullName evidence="1">Uncharacterized protein</fullName>
    </submittedName>
</protein>
<dbReference type="Proteomes" id="UP001259832">
    <property type="component" value="Unassembled WGS sequence"/>
</dbReference>
<proteinExistence type="predicted"/>
<name>A0AAD9GTV0_9STRA</name>
<organism evidence="1 2">
    <name type="scientific">Phytophthora citrophthora</name>
    <dbReference type="NCBI Taxonomy" id="4793"/>
    <lineage>
        <taxon>Eukaryota</taxon>
        <taxon>Sar</taxon>
        <taxon>Stramenopiles</taxon>
        <taxon>Oomycota</taxon>
        <taxon>Peronosporomycetes</taxon>
        <taxon>Peronosporales</taxon>
        <taxon>Peronosporaceae</taxon>
        <taxon>Phytophthora</taxon>
    </lineage>
</organism>
<evidence type="ECO:0000313" key="2">
    <source>
        <dbReference type="Proteomes" id="UP001259832"/>
    </source>
</evidence>
<dbReference type="AlphaFoldDB" id="A0AAD9GTV0"/>
<evidence type="ECO:0000313" key="1">
    <source>
        <dbReference type="EMBL" id="KAK1944396.1"/>
    </source>
</evidence>
<comment type="caution">
    <text evidence="1">The sequence shown here is derived from an EMBL/GenBank/DDBJ whole genome shotgun (WGS) entry which is preliminary data.</text>
</comment>